<feature type="transmembrane region" description="Helical" evidence="1">
    <location>
        <begin position="74"/>
        <end position="107"/>
    </location>
</feature>
<dbReference type="STRING" id="70996.SE18_14785"/>
<keyword evidence="1" id="KW-0472">Membrane</keyword>
<evidence type="ECO:0000313" key="2">
    <source>
        <dbReference type="EMBL" id="KPL86127.1"/>
    </source>
</evidence>
<accession>A0A0P6YLJ3</accession>
<protein>
    <recommendedName>
        <fullName evidence="4">Glycosyltransferase RgtA/B/C/D-like domain-containing protein</fullName>
    </recommendedName>
</protein>
<feature type="transmembrane region" description="Helical" evidence="1">
    <location>
        <begin position="12"/>
        <end position="33"/>
    </location>
</feature>
<name>A0A0P6YLJ3_9CHLR</name>
<feature type="transmembrane region" description="Helical" evidence="1">
    <location>
        <begin position="254"/>
        <end position="278"/>
    </location>
</feature>
<proteinExistence type="predicted"/>
<keyword evidence="3" id="KW-1185">Reference proteome</keyword>
<feature type="transmembrane region" description="Helical" evidence="1">
    <location>
        <begin position="342"/>
        <end position="362"/>
    </location>
</feature>
<feature type="transmembrane region" description="Helical" evidence="1">
    <location>
        <begin position="128"/>
        <end position="154"/>
    </location>
</feature>
<dbReference type="RefSeq" id="WP_054535225.1">
    <property type="nucleotide sequence ID" value="NZ_LGKP01000022.1"/>
</dbReference>
<keyword evidence="1" id="KW-0812">Transmembrane</keyword>
<sequence length="514" mass="58233">MKPVLPSQSIHTAIPYLILGLILLIQGVAIYFLNAGKFLYILDDPYIHLSLARNIAHGHYGINVVEPSAPSSSILWPFILAIFARLPLFEYVPLLLNLILGFLALFFIQKTIKLIFQDQISQFKHLSIITGFIIIANLVPLIFSGMEHVLQVVITMIITYNLLELQINQKLNKLLIVALILNPFVRYETLALSVPVLLFLYLKGYRRLAGIGLVGTLLPLAGFSYFLHSLGLGYLPTSVIIKSSLFSNKSSIEVLMTTLLFSMEALTWFYLLGMLILIGLKVRNNISRQLSLITATAIGLQLIFGTTLGAFYRYETYMIVFSTLICLYLYRESVPAAFITPIKTTITILVILVMLTVSDYVYNLIYIPVMSNNIYSQQYQMARFTNTYYRGRVGVNDIGLVSYLNNDYTLDLFGLSNIDVIDYRKHQTPNWMEQIASSYNVDLIMIYAEWFPTFIPDQWTKLGDLHLSTQLSAAAHRDVAFYVRNPANAEAIGQLLEQFSQSLPKGSEFRFAQE</sequence>
<keyword evidence="1" id="KW-1133">Transmembrane helix</keyword>
<dbReference type="Proteomes" id="UP000050277">
    <property type="component" value="Unassembled WGS sequence"/>
</dbReference>
<feature type="transmembrane region" description="Helical" evidence="1">
    <location>
        <begin position="208"/>
        <end position="227"/>
    </location>
</feature>
<dbReference type="EMBL" id="LGKP01000022">
    <property type="protein sequence ID" value="KPL86127.1"/>
    <property type="molecule type" value="Genomic_DNA"/>
</dbReference>
<dbReference type="AlphaFoldDB" id="A0A0P6YLJ3"/>
<evidence type="ECO:0000256" key="1">
    <source>
        <dbReference type="SAM" id="Phobius"/>
    </source>
</evidence>
<reference evidence="2 3" key="1">
    <citation type="submission" date="2015-07" db="EMBL/GenBank/DDBJ databases">
        <title>Whole genome sequence of Herpetosiphon geysericola DSM 7119.</title>
        <authorList>
            <person name="Hemp J."/>
            <person name="Ward L.M."/>
            <person name="Pace L.A."/>
            <person name="Fischer W.W."/>
        </authorList>
    </citation>
    <scope>NUCLEOTIDE SEQUENCE [LARGE SCALE GENOMIC DNA]</scope>
    <source>
        <strain evidence="2 3">DSM 7119</strain>
    </source>
</reference>
<dbReference type="PATRIC" id="fig|70996.4.peg.3592"/>
<comment type="caution">
    <text evidence="2">The sequence shown here is derived from an EMBL/GenBank/DDBJ whole genome shotgun (WGS) entry which is preliminary data.</text>
</comment>
<gene>
    <name evidence="2" type="ORF">SE18_14785</name>
</gene>
<evidence type="ECO:0000313" key="3">
    <source>
        <dbReference type="Proteomes" id="UP000050277"/>
    </source>
</evidence>
<feature type="transmembrane region" description="Helical" evidence="1">
    <location>
        <begin position="174"/>
        <end position="201"/>
    </location>
</feature>
<organism evidence="2 3">
    <name type="scientific">Herpetosiphon geysericola</name>
    <dbReference type="NCBI Taxonomy" id="70996"/>
    <lineage>
        <taxon>Bacteria</taxon>
        <taxon>Bacillati</taxon>
        <taxon>Chloroflexota</taxon>
        <taxon>Chloroflexia</taxon>
        <taxon>Herpetosiphonales</taxon>
        <taxon>Herpetosiphonaceae</taxon>
        <taxon>Herpetosiphon</taxon>
    </lineage>
</organism>
<evidence type="ECO:0008006" key="4">
    <source>
        <dbReference type="Google" id="ProtNLM"/>
    </source>
</evidence>
<feature type="transmembrane region" description="Helical" evidence="1">
    <location>
        <begin position="290"/>
        <end position="308"/>
    </location>
</feature>
<dbReference type="OrthoDB" id="151278at2"/>